<dbReference type="GO" id="GO:0008237">
    <property type="term" value="F:metallopeptidase activity"/>
    <property type="evidence" value="ECO:0007669"/>
    <property type="project" value="UniProtKB-KW"/>
</dbReference>
<evidence type="ECO:0000256" key="11">
    <source>
        <dbReference type="ARBA" id="ARBA00023136"/>
    </source>
</evidence>
<evidence type="ECO:0000256" key="2">
    <source>
        <dbReference type="ARBA" id="ARBA00004141"/>
    </source>
</evidence>
<proteinExistence type="inferred from homology"/>
<evidence type="ECO:0000256" key="5">
    <source>
        <dbReference type="ARBA" id="ARBA00022692"/>
    </source>
</evidence>
<gene>
    <name evidence="14" type="ORF">EHS13_08880</name>
</gene>
<evidence type="ECO:0000256" key="9">
    <source>
        <dbReference type="ARBA" id="ARBA00022989"/>
    </source>
</evidence>
<dbReference type="CDD" id="cd06160">
    <property type="entry name" value="S2P-M50_like_2"/>
    <property type="match status" value="1"/>
</dbReference>
<dbReference type="GO" id="GO:0046872">
    <property type="term" value="F:metal ion binding"/>
    <property type="evidence" value="ECO:0007669"/>
    <property type="project" value="UniProtKB-KW"/>
</dbReference>
<feature type="transmembrane region" description="Helical" evidence="12">
    <location>
        <begin position="176"/>
        <end position="204"/>
    </location>
</feature>
<dbReference type="KEGG" id="ppsc:EHS13_08880"/>
<feature type="domain" description="Peptidase M50" evidence="13">
    <location>
        <begin position="142"/>
        <end position="173"/>
    </location>
</feature>
<organism evidence="14 15">
    <name type="scientific">Paenibacillus psychroresistens</name>
    <dbReference type="NCBI Taxonomy" id="1778678"/>
    <lineage>
        <taxon>Bacteria</taxon>
        <taxon>Bacillati</taxon>
        <taxon>Bacillota</taxon>
        <taxon>Bacilli</taxon>
        <taxon>Bacillales</taxon>
        <taxon>Paenibacillaceae</taxon>
        <taxon>Paenibacillus</taxon>
    </lineage>
</organism>
<feature type="transmembrane region" description="Helical" evidence="12">
    <location>
        <begin position="85"/>
        <end position="103"/>
    </location>
</feature>
<sequence length="358" mass="41116">MTDKREPQKKNKPWWFMGAAGIFLLTKIKLLLPLLKLGTFGGTIITMAVSVWAFAQIAPIQTAVGLIVMIFIHEMGHVIASKQKGLPTSAPIFIPFLGAMINLKRNPRDAETEAYIAFGGPLLGTVGALGAFFIGWYWELPLFIYIAWIGFFLNLINLLPIHPLDGGRISVAVSRWLWLFGLTGGLFIILYIHAYVMLIFWALFAWDLYNKYVRKKDSKPRSTWGTFEVDMDPILEQGFFIPGTEHRRELAFETYSELEDGKQRVLIYWREMGLHGLLNLFEQGLIKSVYTSQIERITKENKAYLLIRCQVDYYPHTNDAYYEVAPKVRWKYGITYALLAVFLGYMMHAASKMELYIK</sequence>
<keyword evidence="6" id="KW-0479">Metal-binding</keyword>
<dbReference type="EMBL" id="CP034235">
    <property type="protein sequence ID" value="QGQ94988.1"/>
    <property type="molecule type" value="Genomic_DNA"/>
</dbReference>
<comment type="subcellular location">
    <subcellularLocation>
        <location evidence="2">Membrane</location>
        <topology evidence="2">Multi-pass membrane protein</topology>
    </subcellularLocation>
</comment>
<evidence type="ECO:0000256" key="4">
    <source>
        <dbReference type="ARBA" id="ARBA00022670"/>
    </source>
</evidence>
<comment type="cofactor">
    <cofactor evidence="1">
        <name>Zn(2+)</name>
        <dbReference type="ChEBI" id="CHEBI:29105"/>
    </cofactor>
</comment>
<evidence type="ECO:0000256" key="8">
    <source>
        <dbReference type="ARBA" id="ARBA00022833"/>
    </source>
</evidence>
<feature type="transmembrane region" description="Helical" evidence="12">
    <location>
        <begin position="332"/>
        <end position="350"/>
    </location>
</feature>
<keyword evidence="8" id="KW-0862">Zinc</keyword>
<feature type="domain" description="Peptidase M50" evidence="13">
    <location>
        <begin position="62"/>
        <end position="135"/>
    </location>
</feature>
<evidence type="ECO:0000256" key="12">
    <source>
        <dbReference type="SAM" id="Phobius"/>
    </source>
</evidence>
<keyword evidence="15" id="KW-1185">Reference proteome</keyword>
<evidence type="ECO:0000256" key="1">
    <source>
        <dbReference type="ARBA" id="ARBA00001947"/>
    </source>
</evidence>
<dbReference type="RefSeq" id="WP_155700003.1">
    <property type="nucleotide sequence ID" value="NZ_CP034235.1"/>
</dbReference>
<reference evidence="15" key="1">
    <citation type="submission" date="2018-11" db="EMBL/GenBank/DDBJ databases">
        <title>Complete genome sequence of Paenibacillus sp. ML311-T8.</title>
        <authorList>
            <person name="Nam Y.-D."/>
            <person name="Kang J."/>
            <person name="Chung W.-H."/>
            <person name="Park Y.S."/>
        </authorList>
    </citation>
    <scope>NUCLEOTIDE SEQUENCE [LARGE SCALE GENOMIC DNA]</scope>
    <source>
        <strain evidence="15">ML311-T8</strain>
    </source>
</reference>
<dbReference type="GO" id="GO:0016020">
    <property type="term" value="C:membrane"/>
    <property type="evidence" value="ECO:0007669"/>
    <property type="project" value="UniProtKB-SubCell"/>
</dbReference>
<keyword evidence="5 12" id="KW-0812">Transmembrane</keyword>
<evidence type="ECO:0000256" key="7">
    <source>
        <dbReference type="ARBA" id="ARBA00022801"/>
    </source>
</evidence>
<dbReference type="PANTHER" id="PTHR39188:SF3">
    <property type="entry name" value="STAGE IV SPORULATION PROTEIN FB"/>
    <property type="match status" value="1"/>
</dbReference>
<evidence type="ECO:0000256" key="10">
    <source>
        <dbReference type="ARBA" id="ARBA00023049"/>
    </source>
</evidence>
<dbReference type="OrthoDB" id="9781963at2"/>
<dbReference type="InterPro" id="IPR008915">
    <property type="entry name" value="Peptidase_M50"/>
</dbReference>
<keyword evidence="4 14" id="KW-0645">Protease</keyword>
<feature type="transmembrane region" description="Helical" evidence="12">
    <location>
        <begin position="115"/>
        <end position="136"/>
    </location>
</feature>
<feature type="transmembrane region" description="Helical" evidence="12">
    <location>
        <begin position="14"/>
        <end position="32"/>
    </location>
</feature>
<dbReference type="GO" id="GO:0006508">
    <property type="term" value="P:proteolysis"/>
    <property type="evidence" value="ECO:0007669"/>
    <property type="project" value="UniProtKB-KW"/>
</dbReference>
<evidence type="ECO:0000256" key="6">
    <source>
        <dbReference type="ARBA" id="ARBA00022723"/>
    </source>
</evidence>
<accession>A0A6B8RI10</accession>
<protein>
    <submittedName>
        <fullName evidence="14">Site-2 protease family protein</fullName>
    </submittedName>
</protein>
<keyword evidence="10" id="KW-0482">Metalloprotease</keyword>
<evidence type="ECO:0000313" key="15">
    <source>
        <dbReference type="Proteomes" id="UP000426246"/>
    </source>
</evidence>
<evidence type="ECO:0000313" key="14">
    <source>
        <dbReference type="EMBL" id="QGQ94988.1"/>
    </source>
</evidence>
<keyword evidence="7" id="KW-0378">Hydrolase</keyword>
<evidence type="ECO:0000259" key="13">
    <source>
        <dbReference type="Pfam" id="PF02163"/>
    </source>
</evidence>
<dbReference type="Proteomes" id="UP000426246">
    <property type="component" value="Chromosome"/>
</dbReference>
<dbReference type="AlphaFoldDB" id="A0A6B8RI10"/>
<name>A0A6B8RI10_9BACL</name>
<feature type="transmembrane region" description="Helical" evidence="12">
    <location>
        <begin position="44"/>
        <end position="73"/>
    </location>
</feature>
<dbReference type="PANTHER" id="PTHR39188">
    <property type="entry name" value="MEMBRANE-ASSOCIATED ZINC METALLOPROTEASE M50B"/>
    <property type="match status" value="1"/>
</dbReference>
<dbReference type="Pfam" id="PF02163">
    <property type="entry name" value="Peptidase_M50"/>
    <property type="match status" value="2"/>
</dbReference>
<keyword evidence="9 12" id="KW-1133">Transmembrane helix</keyword>
<feature type="transmembrane region" description="Helical" evidence="12">
    <location>
        <begin position="142"/>
        <end position="164"/>
    </location>
</feature>
<keyword evidence="11 12" id="KW-0472">Membrane</keyword>
<evidence type="ECO:0000256" key="3">
    <source>
        <dbReference type="ARBA" id="ARBA00007931"/>
    </source>
</evidence>
<comment type="similarity">
    <text evidence="3">Belongs to the peptidase M50B family.</text>
</comment>